<feature type="compositionally biased region" description="Polar residues" evidence="1">
    <location>
        <begin position="528"/>
        <end position="539"/>
    </location>
</feature>
<name>A0A8X7SCC2_BRACI</name>
<dbReference type="AlphaFoldDB" id="A0A8X7SCC2"/>
<feature type="compositionally biased region" description="Low complexity" evidence="1">
    <location>
        <begin position="72"/>
        <end position="88"/>
    </location>
</feature>
<dbReference type="Pfam" id="PF03372">
    <property type="entry name" value="Exo_endo_phos"/>
    <property type="match status" value="1"/>
</dbReference>
<evidence type="ECO:0000259" key="3">
    <source>
        <dbReference type="Pfam" id="PF14111"/>
    </source>
</evidence>
<proteinExistence type="predicted"/>
<comment type="caution">
    <text evidence="4">The sequence shown here is derived from an EMBL/GenBank/DDBJ whole genome shotgun (WGS) entry which is preliminary data.</text>
</comment>
<feature type="compositionally biased region" description="Pro residues" evidence="1">
    <location>
        <begin position="30"/>
        <end position="48"/>
    </location>
</feature>
<feature type="region of interest" description="Disordered" evidence="1">
    <location>
        <begin position="1"/>
        <end position="170"/>
    </location>
</feature>
<feature type="compositionally biased region" description="Pro residues" evidence="1">
    <location>
        <begin position="499"/>
        <end position="520"/>
    </location>
</feature>
<dbReference type="InterPro" id="IPR036691">
    <property type="entry name" value="Endo/exonu/phosph_ase_sf"/>
</dbReference>
<dbReference type="Gene3D" id="3.60.10.10">
    <property type="entry name" value="Endonuclease/exonuclease/phosphatase"/>
    <property type="match status" value="1"/>
</dbReference>
<dbReference type="Proteomes" id="UP000886595">
    <property type="component" value="Unassembled WGS sequence"/>
</dbReference>
<keyword evidence="5" id="KW-1185">Reference proteome</keyword>
<evidence type="ECO:0000259" key="2">
    <source>
        <dbReference type="Pfam" id="PF03372"/>
    </source>
</evidence>
<dbReference type="PANTHER" id="PTHR33116">
    <property type="entry name" value="REVERSE TRANSCRIPTASE ZINC-BINDING DOMAIN-CONTAINING PROTEIN-RELATED-RELATED"/>
    <property type="match status" value="1"/>
</dbReference>
<evidence type="ECO:0000313" key="5">
    <source>
        <dbReference type="Proteomes" id="UP000886595"/>
    </source>
</evidence>
<feature type="domain" description="DUF4283" evidence="3">
    <location>
        <begin position="233"/>
        <end position="314"/>
    </location>
</feature>
<dbReference type="GO" id="GO:0003824">
    <property type="term" value="F:catalytic activity"/>
    <property type="evidence" value="ECO:0007669"/>
    <property type="project" value="InterPro"/>
</dbReference>
<dbReference type="InterPro" id="IPR005135">
    <property type="entry name" value="Endo/exonuclease/phosphatase"/>
</dbReference>
<feature type="compositionally biased region" description="Low complexity" evidence="1">
    <location>
        <begin position="1"/>
        <end position="29"/>
    </location>
</feature>
<evidence type="ECO:0000256" key="1">
    <source>
        <dbReference type="SAM" id="MobiDB-lite"/>
    </source>
</evidence>
<dbReference type="SUPFAM" id="SSF56219">
    <property type="entry name" value="DNase I-like"/>
    <property type="match status" value="1"/>
</dbReference>
<feature type="domain" description="Endonuclease/exonuclease/phosphatase" evidence="2">
    <location>
        <begin position="571"/>
        <end position="753"/>
    </location>
</feature>
<dbReference type="InterPro" id="IPR025558">
    <property type="entry name" value="DUF4283"/>
</dbReference>
<dbReference type="OrthoDB" id="691688at2759"/>
<protein>
    <recommendedName>
        <fullName evidence="6">DUF4283 domain-containing protein</fullName>
    </recommendedName>
</protein>
<dbReference type="PANTHER" id="PTHR33116:SF80">
    <property type="entry name" value="REVERSE TRANSCRIPTASE ZINC-BINDING DOMAIN-CONTAINING PROTEIN"/>
    <property type="match status" value="1"/>
</dbReference>
<sequence>MANPWFPSDSASAFSPPLDTAGDSRSSTPPLLPDPPDPSSPFPAPQFPPLSSSKPSRLSLRTAYLGPVDKTSGSSISSPAASSTAQASEPDVLVTDSRTTVPGSRSEITVAGLPVSENLNPTPLNLKPSSSTLSLAATTPSPPLIPDHPSNTIATSTPVPPTLSSGPLPTPQKATLNANHSLINANHACPQPSLVERLRQSNDKSLSRLAPVSLSDSGRPRILIPDSVFLEGAEMHKDFIICHFNGRSPPFNQIQSVLNHMWGKGKRVEIHNNPLSRSMLVRIPSDYLRQKILEKNVWYVGDSMFHASQWSSSSDNSTPREAIQIWAHLTGVPLDLRYKAGLSLVAGLIGEPKETDDFTLNLINLELSHVKVEVNLSEPLPRVVEFERQSGEVVEVQVDYPWVPPTCAHCKALGHISRNCLLLPAPPPRTSFQGSKAPKKTAPKAVSKEKIYVPVGVVPPTISPTTSAIPPISAAPPVATPFTSTGSDLTLLKTTAPVLDPPLPAPPSSPVIPPSLPSPSLPSDLSSTKETNAEPSSKNLHPLAPSPLIPESSSPLTLTFPDGFFDHNLSHLMEKLCNGWNFTSNHASDEDGRIVIIWKPSVGVRLLHQSTQSLTCEVKIPGKSEFIYTGIYALNTRRERSGLWVELLNLHQSLDLHATPWMLGGDFNQIIHPAEHSIHAVDSLSHHMLELRDCLIQLELFDLRYQGPLFTWSNHQPDNPIAKKLDRFLISSPTLNLFPNCSAQFLPPLFSDHSPCLVDLAFQTPTSGTKPFKFYNYLTKHPDFHLVVLQAWTEAGSLVTNLTDLCWKQKQIKRELKRLNRENFSQIQKRVCEANCLLQDVQVQALQAPSTLLFEMEKDLLKKWQFLRTIEECYFKQRSRINWLKEGDQNTAYFFRVVQARLNFNAIRSFVLPSGVVISDPLQMTTHAIQHFQSILVLKEFELRSGLAVSLQKSSFFSSGLSEEERDLIQFSTGMPQGTLPVRYLGVPLCTKKLSLLNCEVLIQQVKRKFNSWSVKTLSFAGRLLLIKTVIAGITNFWCASFMLPQACINCINSLCGVFLWRGNIDEHHTARVSWDIVTRPKKEGGLGVRDLTHWNKACLMKLIWLLFSKQQKNSLSF</sequence>
<reference evidence="4 5" key="1">
    <citation type="submission" date="2020-02" db="EMBL/GenBank/DDBJ databases">
        <authorList>
            <person name="Ma Q."/>
            <person name="Huang Y."/>
            <person name="Song X."/>
            <person name="Pei D."/>
        </authorList>
    </citation>
    <scope>NUCLEOTIDE SEQUENCE [LARGE SCALE GENOMIC DNA]</scope>
    <source>
        <strain evidence="4">Sxm20200214</strain>
        <tissue evidence="4">Leaf</tissue>
    </source>
</reference>
<feature type="compositionally biased region" description="Polar residues" evidence="1">
    <location>
        <begin position="96"/>
        <end position="107"/>
    </location>
</feature>
<organism evidence="4 5">
    <name type="scientific">Brassica carinata</name>
    <name type="common">Ethiopian mustard</name>
    <name type="synonym">Abyssinian cabbage</name>
    <dbReference type="NCBI Taxonomy" id="52824"/>
    <lineage>
        <taxon>Eukaryota</taxon>
        <taxon>Viridiplantae</taxon>
        <taxon>Streptophyta</taxon>
        <taxon>Embryophyta</taxon>
        <taxon>Tracheophyta</taxon>
        <taxon>Spermatophyta</taxon>
        <taxon>Magnoliopsida</taxon>
        <taxon>eudicotyledons</taxon>
        <taxon>Gunneridae</taxon>
        <taxon>Pentapetalae</taxon>
        <taxon>rosids</taxon>
        <taxon>malvids</taxon>
        <taxon>Brassicales</taxon>
        <taxon>Brassicaceae</taxon>
        <taxon>Brassiceae</taxon>
        <taxon>Brassica</taxon>
    </lineage>
</organism>
<accession>A0A8X7SCC2</accession>
<dbReference type="EMBL" id="JAAMPC010000007">
    <property type="protein sequence ID" value="KAG2304703.1"/>
    <property type="molecule type" value="Genomic_DNA"/>
</dbReference>
<feature type="compositionally biased region" description="Low complexity" evidence="1">
    <location>
        <begin position="49"/>
        <end position="61"/>
    </location>
</feature>
<dbReference type="Pfam" id="PF14111">
    <property type="entry name" value="DUF4283"/>
    <property type="match status" value="1"/>
</dbReference>
<feature type="region of interest" description="Disordered" evidence="1">
    <location>
        <begin position="496"/>
        <end position="548"/>
    </location>
</feature>
<evidence type="ECO:0000313" key="4">
    <source>
        <dbReference type="EMBL" id="KAG2304703.1"/>
    </source>
</evidence>
<evidence type="ECO:0008006" key="6">
    <source>
        <dbReference type="Google" id="ProtNLM"/>
    </source>
</evidence>
<gene>
    <name evidence="4" type="ORF">Bca52824_033354</name>
</gene>
<feature type="compositionally biased region" description="Low complexity" evidence="1">
    <location>
        <begin position="128"/>
        <end position="139"/>
    </location>
</feature>